<comment type="caution">
    <text evidence="2">The sequence shown here is derived from an EMBL/GenBank/DDBJ whole genome shotgun (WGS) entry which is preliminary data.</text>
</comment>
<sequence>MAVWTCQRSRISFKAKWEPCEVIEASGRIIGFIFGAQERNVVIRIDCEDEQTRDLQRNHLAGSAIPQAISRHILSHPQKRMAAKDKKGTTSGTENDRPSIEDLGKIFDEMTQERLGRRDPITQRWRRKTWAPPIWVIKSGYYNIGVGLPLKFVVYTLVDSLETDAPLLNLAADT</sequence>
<protein>
    <submittedName>
        <fullName evidence="2">Uncharacterized protein</fullName>
    </submittedName>
</protein>
<feature type="compositionally biased region" description="Basic and acidic residues" evidence="1">
    <location>
        <begin position="82"/>
        <end position="100"/>
    </location>
</feature>
<organism evidence="2 3">
    <name type="scientific">Fusarium fujikuroi</name>
    <name type="common">Bakanae and foot rot disease fungus</name>
    <name type="synonym">Gibberella fujikuroi</name>
    <dbReference type="NCBI Taxonomy" id="5127"/>
    <lineage>
        <taxon>Eukaryota</taxon>
        <taxon>Fungi</taxon>
        <taxon>Dikarya</taxon>
        <taxon>Ascomycota</taxon>
        <taxon>Pezizomycotina</taxon>
        <taxon>Sordariomycetes</taxon>
        <taxon>Hypocreomycetidae</taxon>
        <taxon>Hypocreales</taxon>
        <taxon>Nectriaceae</taxon>
        <taxon>Fusarium</taxon>
        <taxon>Fusarium fujikuroi species complex</taxon>
    </lineage>
</organism>
<dbReference type="EMBL" id="CABFJX010000398">
    <property type="protein sequence ID" value="VTT79675.1"/>
    <property type="molecule type" value="Genomic_DNA"/>
</dbReference>
<evidence type="ECO:0000313" key="3">
    <source>
        <dbReference type="Proteomes" id="UP000760494"/>
    </source>
</evidence>
<accession>A0A9Q9RYZ7</accession>
<name>A0A9Q9RYZ7_FUSFU</name>
<dbReference type="Proteomes" id="UP000760494">
    <property type="component" value="Unassembled WGS sequence"/>
</dbReference>
<dbReference type="AlphaFoldDB" id="A0A9Q9RYZ7"/>
<evidence type="ECO:0000256" key="1">
    <source>
        <dbReference type="SAM" id="MobiDB-lite"/>
    </source>
</evidence>
<evidence type="ECO:0000313" key="2">
    <source>
        <dbReference type="EMBL" id="VTT79675.1"/>
    </source>
</evidence>
<feature type="region of interest" description="Disordered" evidence="1">
    <location>
        <begin position="76"/>
        <end position="100"/>
    </location>
</feature>
<gene>
    <name evidence="2" type="ORF">C2S_11391</name>
</gene>
<reference evidence="2" key="1">
    <citation type="submission" date="2019-05" db="EMBL/GenBank/DDBJ databases">
        <authorList>
            <person name="Piombo E."/>
        </authorList>
    </citation>
    <scope>NUCLEOTIDE SEQUENCE</scope>
    <source>
        <strain evidence="2">C2S</strain>
    </source>
</reference>
<proteinExistence type="predicted"/>